<feature type="domain" description="Large ribosomal subunit protein bL12 C-terminal" evidence="6">
    <location>
        <begin position="62"/>
        <end position="128"/>
    </location>
</feature>
<accession>A0ABN6VVA1</accession>
<dbReference type="Gene3D" id="3.30.1390.10">
    <property type="match status" value="1"/>
</dbReference>
<feature type="region of interest" description="Disordered" evidence="5">
    <location>
        <begin position="99"/>
        <end position="128"/>
    </location>
</feature>
<comment type="subunit">
    <text evidence="4">Homodimer. Part of the ribosomal stalk of the 50S ribosomal subunit. Forms a multimeric L10(L12)X complex, where L10 forms an elongated spine to which 2 to 4 L12 dimers bind in a sequential fashion. Binds GTP-bound translation factors.</text>
</comment>
<dbReference type="HAMAP" id="MF_00368">
    <property type="entry name" value="Ribosomal_bL12"/>
    <property type="match status" value="1"/>
</dbReference>
<evidence type="ECO:0000256" key="3">
    <source>
        <dbReference type="ARBA" id="ARBA00023274"/>
    </source>
</evidence>
<gene>
    <name evidence="4 8" type="primary">rplL</name>
    <name evidence="8" type="ORF">GURASL_31970</name>
</gene>
<evidence type="ECO:0000256" key="1">
    <source>
        <dbReference type="ARBA" id="ARBA00007197"/>
    </source>
</evidence>
<comment type="function">
    <text evidence="4">Forms part of the ribosomal stalk which helps the ribosome interact with GTP-bound translation factors. Is thus essential for accurate translation.</text>
</comment>
<keyword evidence="9" id="KW-1185">Reference proteome</keyword>
<dbReference type="CDD" id="cd00387">
    <property type="entry name" value="Ribosomal_L7_L12"/>
    <property type="match status" value="1"/>
</dbReference>
<evidence type="ECO:0000256" key="2">
    <source>
        <dbReference type="ARBA" id="ARBA00022980"/>
    </source>
</evidence>
<sequence>MAEITKADVISFIENMSVLELAELVKELEEKFGVSAAAPVAVAAAAAPAAGGAEAAEEKTEFDVILKSAGANKIAVIKVVRALTGLGLKEAKDLVDGAPKPVKTGVSKDEAEEAKKQLVESGAEVEIK</sequence>
<dbReference type="InterPro" id="IPR013823">
    <property type="entry name" value="Ribosomal_bL12_C"/>
</dbReference>
<proteinExistence type="inferred from homology"/>
<dbReference type="Pfam" id="PF16320">
    <property type="entry name" value="Ribosomal_L12_N"/>
    <property type="match status" value="1"/>
</dbReference>
<keyword evidence="2 4" id="KW-0689">Ribosomal protein</keyword>
<dbReference type="PANTHER" id="PTHR45987:SF4">
    <property type="entry name" value="LARGE RIBOSOMAL SUBUNIT PROTEIN BL12M"/>
    <property type="match status" value="1"/>
</dbReference>
<dbReference type="Gene3D" id="1.20.5.710">
    <property type="entry name" value="Single helix bin"/>
    <property type="match status" value="1"/>
</dbReference>
<dbReference type="InterPro" id="IPR000206">
    <property type="entry name" value="Ribosomal_bL12"/>
</dbReference>
<protein>
    <recommendedName>
        <fullName evidence="4">Large ribosomal subunit protein bL12</fullName>
    </recommendedName>
</protein>
<organism evidence="8 9">
    <name type="scientific">Geotalea uraniireducens</name>
    <dbReference type="NCBI Taxonomy" id="351604"/>
    <lineage>
        <taxon>Bacteria</taxon>
        <taxon>Pseudomonadati</taxon>
        <taxon>Thermodesulfobacteriota</taxon>
        <taxon>Desulfuromonadia</taxon>
        <taxon>Geobacterales</taxon>
        <taxon>Geobacteraceae</taxon>
        <taxon>Geotalea</taxon>
    </lineage>
</organism>
<dbReference type="GO" id="GO:0005840">
    <property type="term" value="C:ribosome"/>
    <property type="evidence" value="ECO:0007669"/>
    <property type="project" value="UniProtKB-KW"/>
</dbReference>
<evidence type="ECO:0000313" key="9">
    <source>
        <dbReference type="Proteomes" id="UP001317705"/>
    </source>
</evidence>
<evidence type="ECO:0000259" key="7">
    <source>
        <dbReference type="Pfam" id="PF16320"/>
    </source>
</evidence>
<feature type="compositionally biased region" description="Basic and acidic residues" evidence="5">
    <location>
        <begin position="106"/>
        <end position="118"/>
    </location>
</feature>
<evidence type="ECO:0000256" key="5">
    <source>
        <dbReference type="SAM" id="MobiDB-lite"/>
    </source>
</evidence>
<keyword evidence="3 4" id="KW-0687">Ribonucleoprotein</keyword>
<feature type="domain" description="Large ribosomal subunit protein bL12 oligomerization" evidence="7">
    <location>
        <begin position="5"/>
        <end position="52"/>
    </location>
</feature>
<dbReference type="SUPFAM" id="SSF48300">
    <property type="entry name" value="Ribosomal protein L7/12, oligomerisation (N-terminal) domain"/>
    <property type="match status" value="1"/>
</dbReference>
<reference evidence="8 9" key="1">
    <citation type="submission" date="2022-12" db="EMBL/GenBank/DDBJ databases">
        <title>Polyphasic characterization of Geotalea uranireducens NIT-SL11 newly isolated from a complex of sewage sludge and microbially reduced graphene oxide.</title>
        <authorList>
            <person name="Xie L."/>
            <person name="Yoshida N."/>
            <person name="Meng L."/>
        </authorList>
    </citation>
    <scope>NUCLEOTIDE SEQUENCE [LARGE SCALE GENOMIC DNA]</scope>
    <source>
        <strain evidence="8 9">NIT-SL11</strain>
    </source>
</reference>
<dbReference type="RefSeq" id="WP_282000381.1">
    <property type="nucleotide sequence ID" value="NZ_AP027151.1"/>
</dbReference>
<dbReference type="Pfam" id="PF00542">
    <property type="entry name" value="Ribosomal_L12"/>
    <property type="match status" value="1"/>
</dbReference>
<dbReference type="SUPFAM" id="SSF54736">
    <property type="entry name" value="ClpS-like"/>
    <property type="match status" value="1"/>
</dbReference>
<dbReference type="InterPro" id="IPR036235">
    <property type="entry name" value="Ribosomal_bL12_oligo_N_sf"/>
</dbReference>
<dbReference type="InterPro" id="IPR014719">
    <property type="entry name" value="Ribosomal_bL12_C/ClpS-like"/>
</dbReference>
<dbReference type="InterPro" id="IPR008932">
    <property type="entry name" value="Ribosomal_bL12_oligo"/>
</dbReference>
<dbReference type="EMBL" id="AP027151">
    <property type="protein sequence ID" value="BDV44274.1"/>
    <property type="molecule type" value="Genomic_DNA"/>
</dbReference>
<dbReference type="PANTHER" id="PTHR45987">
    <property type="entry name" value="39S RIBOSOMAL PROTEIN L12"/>
    <property type="match status" value="1"/>
</dbReference>
<comment type="similarity">
    <text evidence="1 4">Belongs to the bacterial ribosomal protein bL12 family.</text>
</comment>
<evidence type="ECO:0000313" key="8">
    <source>
        <dbReference type="EMBL" id="BDV44274.1"/>
    </source>
</evidence>
<evidence type="ECO:0000256" key="4">
    <source>
        <dbReference type="HAMAP-Rule" id="MF_00368"/>
    </source>
</evidence>
<dbReference type="NCBIfam" id="TIGR00855">
    <property type="entry name" value="L12"/>
    <property type="match status" value="1"/>
</dbReference>
<name>A0ABN6VVA1_9BACT</name>
<dbReference type="Proteomes" id="UP001317705">
    <property type="component" value="Chromosome"/>
</dbReference>
<evidence type="ECO:0000259" key="6">
    <source>
        <dbReference type="Pfam" id="PF00542"/>
    </source>
</evidence>